<dbReference type="HOGENOM" id="CLU_081588_2_0_9"/>
<dbReference type="STRING" id="862517.HMPREF9225_1592"/>
<dbReference type="CDD" id="cd09731">
    <property type="entry name" value="Cse2_I-E"/>
    <property type="match status" value="1"/>
</dbReference>
<dbReference type="OrthoDB" id="1753036at2"/>
<dbReference type="InterPro" id="IPR013382">
    <property type="entry name" value="CRISPR-assoc_prot_Cse2"/>
</dbReference>
<accession>E0NN53</accession>
<dbReference type="Proteomes" id="UP000003280">
    <property type="component" value="Unassembled WGS sequence"/>
</dbReference>
<dbReference type="Gene3D" id="1.10.520.40">
    <property type="entry name" value="CRISPR-associated protein Cse2"/>
    <property type="match status" value="1"/>
</dbReference>
<dbReference type="NCBIfam" id="TIGR02548">
    <property type="entry name" value="casB_cse2"/>
    <property type="match status" value="1"/>
</dbReference>
<sequence length="199" mass="23224">MQNPSKRQLVYSTTNKIIFSLEESKELSKTKATLSNLRNSVGRPSAENLEGIKLLYQFIPEEFYTKYSKLTYEENAILTTLQLYAIHQQSEIDSVNNTEKKDGWDNVGESIAEIRTEDNFLSLDRRFNAMITSQSFEELSNHLRQLIKILKGSKELIKINYPKLAQDLYDFARGYDERVRLNWSRAYYSKNISKGEENE</sequence>
<evidence type="ECO:0000313" key="2">
    <source>
        <dbReference type="Proteomes" id="UP000003280"/>
    </source>
</evidence>
<protein>
    <submittedName>
        <fullName evidence="1">CRISPR system CASCADE complex protein CasB</fullName>
    </submittedName>
</protein>
<dbReference type="EMBL" id="AEEH01000048">
    <property type="protein sequence ID" value="EFM24726.1"/>
    <property type="molecule type" value="Genomic_DNA"/>
</dbReference>
<dbReference type="RefSeq" id="WP_008902367.1">
    <property type="nucleotide sequence ID" value="NZ_GL397071.1"/>
</dbReference>
<dbReference type="AlphaFoldDB" id="E0NN53"/>
<gene>
    <name evidence="1" type="primary">casB</name>
    <name evidence="1" type="ORF">HMPREF9225_1592</name>
</gene>
<dbReference type="Pfam" id="PF09485">
    <property type="entry name" value="CRISPR_Cse2"/>
    <property type="match status" value="1"/>
</dbReference>
<reference evidence="1 2" key="1">
    <citation type="submission" date="2010-07" db="EMBL/GenBank/DDBJ databases">
        <authorList>
            <person name="Muzny D."/>
            <person name="Qin X."/>
            <person name="Deng J."/>
            <person name="Jiang H."/>
            <person name="Liu Y."/>
            <person name="Qu J."/>
            <person name="Song X.-Z."/>
            <person name="Zhang L."/>
            <person name="Thornton R."/>
            <person name="Coyle M."/>
            <person name="Francisco L."/>
            <person name="Jackson L."/>
            <person name="Javaid M."/>
            <person name="Korchina V."/>
            <person name="Kovar C."/>
            <person name="Mata R."/>
            <person name="Mathew T."/>
            <person name="Ngo R."/>
            <person name="Nguyen L."/>
            <person name="Nguyen N."/>
            <person name="Okwuonu G."/>
            <person name="Ongeri F."/>
            <person name="Pham C."/>
            <person name="Simmons D."/>
            <person name="Wilczek-Boney K."/>
            <person name="Hale W."/>
            <person name="Jakkamsetti A."/>
            <person name="Pham P."/>
            <person name="Ruth R."/>
            <person name="San Lucas F."/>
            <person name="Warren J."/>
            <person name="Zhang J."/>
            <person name="Zhao Z."/>
            <person name="Zhou C."/>
            <person name="Zhu D."/>
            <person name="Lee S."/>
            <person name="Bess C."/>
            <person name="Blankenburg K."/>
            <person name="Forbes L."/>
            <person name="Fu Q."/>
            <person name="Gubbala S."/>
            <person name="Hirani K."/>
            <person name="Jayaseelan J.C."/>
            <person name="Lara F."/>
            <person name="Munidasa M."/>
            <person name="Palculict T."/>
            <person name="Patil S."/>
            <person name="Pu L.-L."/>
            <person name="Saada N."/>
            <person name="Tang L."/>
            <person name="Weissenberger G."/>
            <person name="Zhu Y."/>
            <person name="Hemphill L."/>
            <person name="Shang Y."/>
            <person name="Youmans B."/>
            <person name="Ayvaz T."/>
            <person name="Ross M."/>
            <person name="Santibanez J."/>
            <person name="Aqrawi P."/>
            <person name="Gross S."/>
            <person name="Joshi V."/>
            <person name="Fowler G."/>
            <person name="Nazareth L."/>
            <person name="Reid J."/>
            <person name="Worley K."/>
            <person name="Petrosino J."/>
            <person name="Highlander S."/>
            <person name="Gibbs R."/>
        </authorList>
    </citation>
    <scope>NUCLEOTIDE SEQUENCE [LARGE SCALE GENOMIC DNA]</scope>
    <source>
        <strain evidence="1 2">ATCC BAA-1640</strain>
    </source>
</reference>
<keyword evidence="2" id="KW-1185">Reference proteome</keyword>
<proteinExistence type="predicted"/>
<dbReference type="eggNOG" id="ENOG5032UPV">
    <property type="taxonomic scope" value="Bacteria"/>
</dbReference>
<dbReference type="InterPro" id="IPR038287">
    <property type="entry name" value="Cse2_sf"/>
</dbReference>
<name>E0NN53_9FIRM</name>
<evidence type="ECO:0000313" key="1">
    <source>
        <dbReference type="EMBL" id="EFM24726.1"/>
    </source>
</evidence>
<comment type="caution">
    <text evidence="1">The sequence shown here is derived from an EMBL/GenBank/DDBJ whole genome shotgun (WGS) entry which is preliminary data.</text>
</comment>
<organism evidence="1 2">
    <name type="scientific">Peptoniphilus duerdenii ATCC BAA-1640</name>
    <dbReference type="NCBI Taxonomy" id="862517"/>
    <lineage>
        <taxon>Bacteria</taxon>
        <taxon>Bacillati</taxon>
        <taxon>Bacillota</taxon>
        <taxon>Tissierellia</taxon>
        <taxon>Tissierellales</taxon>
        <taxon>Peptoniphilaceae</taxon>
        <taxon>Peptoniphilus</taxon>
    </lineage>
</organism>